<dbReference type="InterPro" id="IPR017853">
    <property type="entry name" value="GH"/>
</dbReference>
<comment type="caution">
    <text evidence="8">The sequence shown here is derived from an EMBL/GenBank/DDBJ whole genome shotgun (WGS) entry which is preliminary data.</text>
</comment>
<sequence>MEVNGFLQYKMKRRYLLAGLVVSALLGVGAKVPASMDAPVREVFHTPPGMSAPIEPLLLYQASQNEKCRHWVDSVYNRMNLREKVGQLFIYTIAPVQTKRNMQLLRDAVHTYKVGGLLFSGGKIQNQATLTNEAQRMARCPLLITFDGEWGLSMRLRGTPVFPRNMVLGCIQDNRLIYEYGREMARQCREMGVQVNFAPVADVNINPDNPVINTRSFGEDPVKVADKVIAYASGLESGKVLSVCKHFPGHGDTDVDSHKALPVLPFTRERLDSVELYPFKEAIRAGVSGMMVGHLQVPVIEPIGDLPSSLSRNVVYGLLTEELAFKGLIFTDALAMKGVAGNKSVCLQALQAGNDMVLAPRRLKEEMDAVLEAVEKGELPEEEINAKCRKVLTYKYILGLERKPFVKLSGLGTRINTPQTRDLISRLNLAAITVLNNKNDVLPLHPDLKEAAILNVGKPEEIEPFDRKMKKYTSFARFQLRKDLPEAEQQKLRDSLAAYRRVIVTVTEQRLAPYQSFFAKFAPESPVIYVFYTPAKSMLQIQRAVSAAEAVGLAHASRDDVQERVADLLFGKATADGRLSASIGGLFPTGSGVTITPHTPFHFVPEEYGMKSEVLRRIDTIALEGIKEGAYPGCQVLVMKDGKALYDRCFGYHTDANSEKVKPTDIYDLASLSKTTGTLLAIMKLYDKGRFNLTDKVSDYLPFLRKTNKENLTIRELLLHQSGLPSGLLFYQEAIDGKSYKGSLFKQSKDALHTVRLGVRTWGNPRFRFNKGMASKEKNGDYTLQVCDSLWLNRSFREEIRKKIAEAPLKDKSYRYSDVGFILLQMLAEELSGKPMDEYLWQEFYQPMGLEHTAYLPLRYFDKKEVVPSAVDRFLRKTTLQGFVHDESAAFQGGISGNAGLFSNAREVGRIYQMLLNGGELDGRRYLSKETCALFTTEKSKISRRGLGFDKPDMVNESKSPCAASVPVTVYGHTGFTGTCAWVDPDNGLIYVFLSNRTYPDAWVNKLSKLEIREKIQETIYEAMKEK</sequence>
<evidence type="ECO:0000256" key="2">
    <source>
        <dbReference type="ARBA" id="ARBA00005336"/>
    </source>
</evidence>
<dbReference type="SUPFAM" id="SSF51445">
    <property type="entry name" value="(Trans)glycosidases"/>
    <property type="match status" value="1"/>
</dbReference>
<proteinExistence type="inferred from homology"/>
<keyword evidence="5" id="KW-0326">Glycosidase</keyword>
<dbReference type="SUPFAM" id="SSF56601">
    <property type="entry name" value="beta-lactamase/transpeptidase-like"/>
    <property type="match status" value="1"/>
</dbReference>
<organism evidence="8 9">
    <name type="scientific">Bacteroides fragilis str. 3988T(B)14</name>
    <dbReference type="NCBI Taxonomy" id="1339315"/>
    <lineage>
        <taxon>Bacteria</taxon>
        <taxon>Pseudomonadati</taxon>
        <taxon>Bacteroidota</taxon>
        <taxon>Bacteroidia</taxon>
        <taxon>Bacteroidales</taxon>
        <taxon>Bacteroidaceae</taxon>
        <taxon>Bacteroides</taxon>
    </lineage>
</organism>
<evidence type="ECO:0000313" key="9">
    <source>
        <dbReference type="Proteomes" id="UP000020529"/>
    </source>
</evidence>
<dbReference type="PATRIC" id="fig|1339315.3.peg.1258"/>
<dbReference type="InterPro" id="IPR001764">
    <property type="entry name" value="Glyco_hydro_3_N"/>
</dbReference>
<feature type="domain" description="Beta-lactamase-related" evidence="6">
    <location>
        <begin position="624"/>
        <end position="1001"/>
    </location>
</feature>
<keyword evidence="4" id="KW-0378">Hydrolase</keyword>
<dbReference type="EMBL" id="JGCY01000226">
    <property type="protein sequence ID" value="EXY75743.1"/>
    <property type="molecule type" value="Genomic_DNA"/>
</dbReference>
<evidence type="ECO:0000256" key="5">
    <source>
        <dbReference type="ARBA" id="ARBA00023295"/>
    </source>
</evidence>
<name>A0A015UPH0_BACFG</name>
<dbReference type="EC" id="3.2.1.52" evidence="3"/>
<comment type="catalytic activity">
    <reaction evidence="1">
        <text>Hydrolysis of terminal non-reducing N-acetyl-D-hexosamine residues in N-acetyl-beta-D-hexosaminides.</text>
        <dbReference type="EC" id="3.2.1.52"/>
    </reaction>
</comment>
<dbReference type="InterPro" id="IPR036962">
    <property type="entry name" value="Glyco_hydro_3_N_sf"/>
</dbReference>
<dbReference type="Gene3D" id="3.40.710.10">
    <property type="entry name" value="DD-peptidase/beta-lactamase superfamily"/>
    <property type="match status" value="1"/>
</dbReference>
<comment type="similarity">
    <text evidence="2">Belongs to the glycosyl hydrolase 3 family.</text>
</comment>
<evidence type="ECO:0000313" key="8">
    <source>
        <dbReference type="EMBL" id="EXY75743.1"/>
    </source>
</evidence>
<accession>A0A015UPH0</accession>
<feature type="domain" description="Glycoside hydrolase family 3 N-terminal" evidence="7">
    <location>
        <begin position="81"/>
        <end position="393"/>
    </location>
</feature>
<dbReference type="Gene3D" id="3.40.50.1700">
    <property type="entry name" value="Glycoside hydrolase family 3 C-terminal domain"/>
    <property type="match status" value="1"/>
</dbReference>
<evidence type="ECO:0000256" key="4">
    <source>
        <dbReference type="ARBA" id="ARBA00022801"/>
    </source>
</evidence>
<evidence type="ECO:0000259" key="7">
    <source>
        <dbReference type="Pfam" id="PF00933"/>
    </source>
</evidence>
<reference evidence="8 9" key="1">
    <citation type="submission" date="2014-02" db="EMBL/GenBank/DDBJ databases">
        <authorList>
            <person name="Sears C."/>
            <person name="Carroll K."/>
            <person name="Sack B.R."/>
            <person name="Qadri F."/>
            <person name="Myers L.L."/>
            <person name="Chung G.-T."/>
            <person name="Escheverria P."/>
            <person name="Fraser C.M."/>
            <person name="Sadzewicz L."/>
            <person name="Shefchek K.A."/>
            <person name="Tallon L."/>
            <person name="Das S.P."/>
            <person name="Daugherty S."/>
            <person name="Mongodin E.F."/>
        </authorList>
    </citation>
    <scope>NUCLEOTIDE SEQUENCE [LARGE SCALE GENOMIC DNA]</scope>
    <source>
        <strain evidence="9">3988T(B)14</strain>
    </source>
</reference>
<dbReference type="Pfam" id="PF00933">
    <property type="entry name" value="Glyco_hydro_3"/>
    <property type="match status" value="1"/>
</dbReference>
<evidence type="ECO:0000259" key="6">
    <source>
        <dbReference type="Pfam" id="PF00144"/>
    </source>
</evidence>
<gene>
    <name evidence="8" type="ORF">M124_0447</name>
</gene>
<dbReference type="Proteomes" id="UP000020529">
    <property type="component" value="Unassembled WGS sequence"/>
</dbReference>
<dbReference type="PANTHER" id="PTHR30480:SF13">
    <property type="entry name" value="BETA-HEXOSAMINIDASE"/>
    <property type="match status" value="1"/>
</dbReference>
<dbReference type="AlphaFoldDB" id="A0A015UPH0"/>
<dbReference type="InterPro" id="IPR012338">
    <property type="entry name" value="Beta-lactam/transpept-like"/>
</dbReference>
<dbReference type="GO" id="GO:0004563">
    <property type="term" value="F:beta-N-acetylhexosaminidase activity"/>
    <property type="evidence" value="ECO:0007669"/>
    <property type="project" value="UniProtKB-EC"/>
</dbReference>
<evidence type="ECO:0000256" key="3">
    <source>
        <dbReference type="ARBA" id="ARBA00012663"/>
    </source>
</evidence>
<protein>
    <recommendedName>
        <fullName evidence="3">beta-N-acetylhexosaminidase</fullName>
        <ecNumber evidence="3">3.2.1.52</ecNumber>
    </recommendedName>
</protein>
<dbReference type="InterPro" id="IPR050226">
    <property type="entry name" value="NagZ_Beta-hexosaminidase"/>
</dbReference>
<dbReference type="Pfam" id="PF00144">
    <property type="entry name" value="Beta-lactamase"/>
    <property type="match status" value="1"/>
</dbReference>
<dbReference type="PANTHER" id="PTHR30480">
    <property type="entry name" value="BETA-HEXOSAMINIDASE-RELATED"/>
    <property type="match status" value="1"/>
</dbReference>
<dbReference type="GO" id="GO:0009254">
    <property type="term" value="P:peptidoglycan turnover"/>
    <property type="evidence" value="ECO:0007669"/>
    <property type="project" value="TreeGrafter"/>
</dbReference>
<dbReference type="Gene3D" id="3.20.20.300">
    <property type="entry name" value="Glycoside hydrolase, family 3, N-terminal domain"/>
    <property type="match status" value="1"/>
</dbReference>
<dbReference type="InterPro" id="IPR036881">
    <property type="entry name" value="Glyco_hydro_3_C_sf"/>
</dbReference>
<dbReference type="GO" id="GO:0005975">
    <property type="term" value="P:carbohydrate metabolic process"/>
    <property type="evidence" value="ECO:0007669"/>
    <property type="project" value="InterPro"/>
</dbReference>
<dbReference type="InterPro" id="IPR001466">
    <property type="entry name" value="Beta-lactam-related"/>
</dbReference>
<evidence type="ECO:0000256" key="1">
    <source>
        <dbReference type="ARBA" id="ARBA00001231"/>
    </source>
</evidence>